<comment type="caution">
    <text evidence="1">The sequence shown here is derived from an EMBL/GenBank/DDBJ whole genome shotgun (WGS) entry which is preliminary data.</text>
</comment>
<protein>
    <submittedName>
        <fullName evidence="1">Nuclear pore complex subunit</fullName>
    </submittedName>
</protein>
<dbReference type="EMBL" id="JANBUP010001136">
    <property type="protein sequence ID" value="KAJ2808058.1"/>
    <property type="molecule type" value="Genomic_DNA"/>
</dbReference>
<proteinExistence type="predicted"/>
<evidence type="ECO:0000313" key="1">
    <source>
        <dbReference type="EMBL" id="KAJ2808058.1"/>
    </source>
</evidence>
<organism evidence="1 2">
    <name type="scientific">Coemansia furcata</name>
    <dbReference type="NCBI Taxonomy" id="417177"/>
    <lineage>
        <taxon>Eukaryota</taxon>
        <taxon>Fungi</taxon>
        <taxon>Fungi incertae sedis</taxon>
        <taxon>Zoopagomycota</taxon>
        <taxon>Kickxellomycotina</taxon>
        <taxon>Kickxellomycetes</taxon>
        <taxon>Kickxellales</taxon>
        <taxon>Kickxellaceae</taxon>
        <taxon>Coemansia</taxon>
    </lineage>
</organism>
<keyword evidence="2" id="KW-1185">Reference proteome</keyword>
<sequence>MNLSLSTLLEESKRLTTHLTSSEIPSVQRGLDLLESESRKLVARSVRNGKALDPRAQSMLASSGVDTDELTENAASAALLSAFEMLQPTYDANVESFLGQQQEQSIISAIEESQLSTLDDFDRNMSLHMHNVWEDTQRRLFEELGQYQAAEPRPFLDATSLADASFAQQGGPAFGLSDGMKCTQPRVERYAQVVRKLNDARVSSPSQQYELLAGLEKATADSSLELKSKQIGQVWKLLAHYIAPSASSGATAEGDKRLVAGACEYLEQTFIEHVDGRIAQYPHDANVGGVPSVHRRMQGYLNIQFNRLGRSPRHLEVFGDEAIWAHMFLLYRCGYKQELLAFVLDMEDVISSSDPGFVSYLKAFLDGSPSLRSSDMPATAAEFGDPYKAALYRAVGRGNVPKRADAEAIQTTEDYMWLGLAQIRDADKISAGTGGQRNRDTLGTLQASMLKHGAAHFDPSGNSPLLYFRVLLFCGLFENAIDYLLCVERFQVEAVHMAIALVYYKLLRLPTPSAASEPVAGDSFSSYLVAGETAGSVRGRFDFARLIVLYARALPEAKADDAIGYLLLLTLPDILPPQSGFSTEPASAMQARKRSLCEQAIVRILYERQEYAHFLGDIQSDGTRKRGVLERFLPLLGITTSEQFSQTIIRRLADRSRDEGRLADTVLLYNLGERYNTVLNVLCKQLGEVLHQRSTGSSATTVDTAVGLEDVEGVARAVLAHYRQREHIARVLDDRAVSTCSMLLAIIDFANCHQRGAYEEALELIESTNLLPLGANGDVSAATQHAEQVRVLDDAITRNFSLILLTTMDTLSRLYAGLKESPYVDAVKQANMQLMRRKARGLMVFAGMIQFRMPSDTYAKLNRMDVFMN</sequence>
<gene>
    <name evidence="1" type="primary">NIC96</name>
    <name evidence="1" type="ORF">H4S07_003474</name>
</gene>
<evidence type="ECO:0000313" key="2">
    <source>
        <dbReference type="Proteomes" id="UP001140096"/>
    </source>
</evidence>
<name>A0ACC1LGX6_9FUNG</name>
<accession>A0ACC1LGX6</accession>
<dbReference type="Proteomes" id="UP001140096">
    <property type="component" value="Unassembled WGS sequence"/>
</dbReference>
<reference evidence="1" key="1">
    <citation type="submission" date="2022-07" db="EMBL/GenBank/DDBJ databases">
        <title>Phylogenomic reconstructions and comparative analyses of Kickxellomycotina fungi.</title>
        <authorList>
            <person name="Reynolds N.K."/>
            <person name="Stajich J.E."/>
            <person name="Barry K."/>
            <person name="Grigoriev I.V."/>
            <person name="Crous P."/>
            <person name="Smith M.E."/>
        </authorList>
    </citation>
    <scope>NUCLEOTIDE SEQUENCE</scope>
    <source>
        <strain evidence="1">CBS 102833</strain>
    </source>
</reference>